<feature type="signal peptide" evidence="6">
    <location>
        <begin position="1"/>
        <end position="24"/>
    </location>
</feature>
<dbReference type="AlphaFoldDB" id="A0A2C9JY56"/>
<name>A0A2C9JY56_BIOGL</name>
<evidence type="ECO:0000313" key="8">
    <source>
        <dbReference type="EnsemblMetazoa" id="BGLB009900-PB"/>
    </source>
</evidence>
<feature type="domain" description="J" evidence="7">
    <location>
        <begin position="26"/>
        <end position="90"/>
    </location>
</feature>
<dbReference type="PANTHER" id="PTHR44360">
    <property type="entry name" value="DNAJ HOMOLOG SUBFAMILY B MEMBER 9"/>
    <property type="match status" value="1"/>
</dbReference>
<dbReference type="PROSITE" id="PS00636">
    <property type="entry name" value="DNAJ_1"/>
    <property type="match status" value="1"/>
</dbReference>
<evidence type="ECO:0000256" key="4">
    <source>
        <dbReference type="ARBA" id="ARBA00045428"/>
    </source>
</evidence>
<dbReference type="VEuPathDB" id="VectorBase:BGLB009900"/>
<protein>
    <recommendedName>
        <fullName evidence="2">DnaJ homolog subfamily B member 9</fullName>
    </recommendedName>
    <alternativeName>
        <fullName evidence="3">Endoplasmic reticulum DNA J domain-containing protein 4</fullName>
    </alternativeName>
</protein>
<keyword evidence="1" id="KW-0143">Chaperone</keyword>
<dbReference type="KEGG" id="bgt:106072672"/>
<evidence type="ECO:0000256" key="2">
    <source>
        <dbReference type="ARBA" id="ARBA00040158"/>
    </source>
</evidence>
<dbReference type="InterPro" id="IPR036869">
    <property type="entry name" value="J_dom_sf"/>
</dbReference>
<dbReference type="PRINTS" id="PR00625">
    <property type="entry name" value="JDOMAIN"/>
</dbReference>
<evidence type="ECO:0000256" key="3">
    <source>
        <dbReference type="ARBA" id="ARBA00041533"/>
    </source>
</evidence>
<dbReference type="Gene3D" id="1.10.287.110">
    <property type="entry name" value="DnaJ domain"/>
    <property type="match status" value="1"/>
</dbReference>
<dbReference type="PANTHER" id="PTHR44360:SF1">
    <property type="entry name" value="DNAJ HOMOLOG SUBFAMILY B MEMBER 9"/>
    <property type="match status" value="1"/>
</dbReference>
<sequence length="261" mass="30638">MKIFNCVYLLASWGTLMYVCVAAAEDYYKILGVKKGASDKEIRKAFRNLARKYHPDKNKEKSAQEKFVKIAKAYEVLNDPEKRKKYDMYGDEDNAGGAGGSGGGFQHADFTQFFKQFDEAMHNHQRGHHQRHRQANNRFHHFSSFGDGGSFFDFDSLFNDADEEEDMFGTFRGHRHANHGRNFNGGHFGGDMFDEFFHGHNKYSREQNTGNHFHHHNMHHNMHHNFHHSMHQQHFNQRHQQRCYQTTQRVGNQVFTYTQCS</sequence>
<dbReference type="VEuPathDB" id="VectorBase:BGLAX_049724"/>
<dbReference type="InterPro" id="IPR051948">
    <property type="entry name" value="Hsp70_co-chaperone_J-domain"/>
</dbReference>
<dbReference type="PROSITE" id="PS50076">
    <property type="entry name" value="DNAJ_2"/>
    <property type="match status" value="1"/>
</dbReference>
<dbReference type="GO" id="GO:0051087">
    <property type="term" value="F:protein-folding chaperone binding"/>
    <property type="evidence" value="ECO:0007669"/>
    <property type="project" value="TreeGrafter"/>
</dbReference>
<dbReference type="InterPro" id="IPR018253">
    <property type="entry name" value="DnaJ_domain_CS"/>
</dbReference>
<dbReference type="OrthoDB" id="10250354at2759"/>
<dbReference type="STRING" id="6526.A0A2C9JY56"/>
<evidence type="ECO:0000256" key="6">
    <source>
        <dbReference type="SAM" id="SignalP"/>
    </source>
</evidence>
<gene>
    <name evidence="8" type="primary">106072672</name>
</gene>
<evidence type="ECO:0000256" key="1">
    <source>
        <dbReference type="ARBA" id="ARBA00023186"/>
    </source>
</evidence>
<dbReference type="RefSeq" id="XP_013088548.2">
    <property type="nucleotide sequence ID" value="XM_013233094.2"/>
</dbReference>
<dbReference type="CDD" id="cd06257">
    <property type="entry name" value="DnaJ"/>
    <property type="match status" value="1"/>
</dbReference>
<dbReference type="SMART" id="SM00271">
    <property type="entry name" value="DnaJ"/>
    <property type="match status" value="1"/>
</dbReference>
<reference evidence="8" key="1">
    <citation type="submission" date="2020-05" db="UniProtKB">
        <authorList>
            <consortium name="EnsemblMetazoa"/>
        </authorList>
    </citation>
    <scope>IDENTIFICATION</scope>
    <source>
        <strain evidence="8">BB02</strain>
    </source>
</reference>
<proteinExistence type="predicted"/>
<dbReference type="Proteomes" id="UP000076420">
    <property type="component" value="Unassembled WGS sequence"/>
</dbReference>
<dbReference type="GO" id="GO:0051787">
    <property type="term" value="F:misfolded protein binding"/>
    <property type="evidence" value="ECO:0007669"/>
    <property type="project" value="TreeGrafter"/>
</dbReference>
<accession>A0A2C9JY56</accession>
<evidence type="ECO:0000259" key="7">
    <source>
        <dbReference type="PROSITE" id="PS50076"/>
    </source>
</evidence>
<dbReference type="EnsemblMetazoa" id="BGLB009900-RB">
    <property type="protein sequence ID" value="BGLB009900-PB"/>
    <property type="gene ID" value="BGLB009900"/>
</dbReference>
<dbReference type="GO" id="GO:0036503">
    <property type="term" value="P:ERAD pathway"/>
    <property type="evidence" value="ECO:0007669"/>
    <property type="project" value="TreeGrafter"/>
</dbReference>
<dbReference type="Pfam" id="PF00226">
    <property type="entry name" value="DnaJ"/>
    <property type="match status" value="1"/>
</dbReference>
<organism evidence="8 9">
    <name type="scientific">Biomphalaria glabrata</name>
    <name type="common">Bloodfluke planorb</name>
    <name type="synonym">Freshwater snail</name>
    <dbReference type="NCBI Taxonomy" id="6526"/>
    <lineage>
        <taxon>Eukaryota</taxon>
        <taxon>Metazoa</taxon>
        <taxon>Spiralia</taxon>
        <taxon>Lophotrochozoa</taxon>
        <taxon>Mollusca</taxon>
        <taxon>Gastropoda</taxon>
        <taxon>Heterobranchia</taxon>
        <taxon>Euthyneura</taxon>
        <taxon>Panpulmonata</taxon>
        <taxon>Hygrophila</taxon>
        <taxon>Lymnaeoidea</taxon>
        <taxon>Planorbidae</taxon>
        <taxon>Biomphalaria</taxon>
    </lineage>
</organism>
<evidence type="ECO:0000313" key="9">
    <source>
        <dbReference type="Proteomes" id="UP000076420"/>
    </source>
</evidence>
<evidence type="ECO:0000256" key="5">
    <source>
        <dbReference type="ARBA" id="ARBA00046365"/>
    </source>
</evidence>
<keyword evidence="6" id="KW-0732">Signal</keyword>
<feature type="chain" id="PRO_5012203446" description="DnaJ homolog subfamily B member 9" evidence="6">
    <location>
        <begin position="25"/>
        <end position="261"/>
    </location>
</feature>
<dbReference type="InterPro" id="IPR001623">
    <property type="entry name" value="DnaJ_domain"/>
</dbReference>
<comment type="subunit">
    <text evidence="5">Interacts with HSPA5/BiP; interaction is direct. Interacts with ERN1/IRE1 (via the luminal region). Interacts with DERL1.</text>
</comment>
<dbReference type="GO" id="GO:0005783">
    <property type="term" value="C:endoplasmic reticulum"/>
    <property type="evidence" value="ECO:0007669"/>
    <property type="project" value="TreeGrafter"/>
</dbReference>
<comment type="function">
    <text evidence="4">Co-chaperone for Hsp70 protein HSPA5/BiP that acts as a key repressor of the ERN1/IRE1-mediated unfolded protein response (UPR). J domain-containing co-chaperones stimulate the ATPase activity of Hsp70 proteins and are required for efficient substrate recognition by Hsp70 proteins. In the unstressed endoplasmic reticulum, interacts with the luminal region of ERN1/IRE1 and selectively recruits HSPA5/BiP: HSPA5/BiP disrupts the dimerization of the active ERN1/IRE1 luminal region, thereby inactivating ERN1/IRE1. Also involved in endoplasmic reticulum-associated degradation (ERAD) of misfolded proteins. Required for survival of B-cell progenitors and normal antibody production.</text>
</comment>
<dbReference type="SUPFAM" id="SSF46565">
    <property type="entry name" value="Chaperone J-domain"/>
    <property type="match status" value="1"/>
</dbReference>